<dbReference type="InterPro" id="IPR002547">
    <property type="entry name" value="tRNA-bd_dom"/>
</dbReference>
<evidence type="ECO:0000313" key="20">
    <source>
        <dbReference type="EMBL" id="KYH32277.1"/>
    </source>
</evidence>
<keyword evidence="6 15" id="KW-0436">Ligase</keyword>
<evidence type="ECO:0000256" key="11">
    <source>
        <dbReference type="ARBA" id="ARBA00022884"/>
    </source>
</evidence>
<feature type="binding site" evidence="15">
    <location>
        <position position="464"/>
    </location>
    <ligand>
        <name>Mg(2+)</name>
        <dbReference type="ChEBI" id="CHEBI:18420"/>
        <note>shared with alpha subunit</note>
    </ligand>
</feature>
<evidence type="ECO:0000256" key="4">
    <source>
        <dbReference type="ARBA" id="ARBA00022490"/>
    </source>
</evidence>
<keyword evidence="10 15" id="KW-0460">Magnesium</keyword>
<dbReference type="InterPro" id="IPR009061">
    <property type="entry name" value="DNA-bd_dom_put_sf"/>
</dbReference>
<dbReference type="InterPro" id="IPR005147">
    <property type="entry name" value="tRNA_synthase_B5-dom"/>
</dbReference>
<dbReference type="SUPFAM" id="SSF55681">
    <property type="entry name" value="Class II aaRS and biotin synthetases"/>
    <property type="match status" value="1"/>
</dbReference>
<dbReference type="Gene3D" id="3.30.70.380">
    <property type="entry name" value="Ferrodoxin-fold anticodon-binding domain"/>
    <property type="match status" value="1"/>
</dbReference>
<dbReference type="Pfam" id="PF03484">
    <property type="entry name" value="B5"/>
    <property type="match status" value="1"/>
</dbReference>
<dbReference type="PROSITE" id="PS51447">
    <property type="entry name" value="FDX_ACB"/>
    <property type="match status" value="1"/>
</dbReference>
<keyword evidence="4 15" id="KW-0963">Cytoplasm</keyword>
<dbReference type="InterPro" id="IPR041616">
    <property type="entry name" value="PheRS_beta_core"/>
</dbReference>
<dbReference type="HAMAP" id="MF_00283">
    <property type="entry name" value="Phe_tRNA_synth_beta1"/>
    <property type="match status" value="1"/>
</dbReference>
<dbReference type="InterPro" id="IPR045060">
    <property type="entry name" value="Phe-tRNA-ligase_IIc_bsu"/>
</dbReference>
<dbReference type="PATRIC" id="fig|1122241.3.peg.1578"/>
<dbReference type="OrthoDB" id="9805455at2"/>
<dbReference type="Gene3D" id="3.30.56.10">
    <property type="match status" value="2"/>
</dbReference>
<dbReference type="GO" id="GO:0005524">
    <property type="term" value="F:ATP binding"/>
    <property type="evidence" value="ECO:0007669"/>
    <property type="project" value="UniProtKB-UniRule"/>
</dbReference>
<comment type="subunit">
    <text evidence="3 15">Tetramer of two alpha and two beta subunits.</text>
</comment>
<dbReference type="GO" id="GO:0009328">
    <property type="term" value="C:phenylalanine-tRNA ligase complex"/>
    <property type="evidence" value="ECO:0007669"/>
    <property type="project" value="TreeGrafter"/>
</dbReference>
<dbReference type="GO" id="GO:0016740">
    <property type="term" value="F:transferase activity"/>
    <property type="evidence" value="ECO:0007669"/>
    <property type="project" value="UniProtKB-ARBA"/>
</dbReference>
<dbReference type="FunFam" id="3.50.40.10:FF:000001">
    <property type="entry name" value="Phenylalanine--tRNA ligase beta subunit"/>
    <property type="match status" value="1"/>
</dbReference>
<evidence type="ECO:0000259" key="18">
    <source>
        <dbReference type="PROSITE" id="PS51447"/>
    </source>
</evidence>
<dbReference type="InterPro" id="IPR045864">
    <property type="entry name" value="aa-tRNA-synth_II/BPL/LPL"/>
</dbReference>
<dbReference type="SMART" id="SM00873">
    <property type="entry name" value="B3_4"/>
    <property type="match status" value="1"/>
</dbReference>
<feature type="domain" description="TRNA-binding" evidence="17">
    <location>
        <begin position="39"/>
        <end position="152"/>
    </location>
</feature>
<dbReference type="SUPFAM" id="SSF50249">
    <property type="entry name" value="Nucleic acid-binding proteins"/>
    <property type="match status" value="1"/>
</dbReference>
<evidence type="ECO:0000259" key="17">
    <source>
        <dbReference type="PROSITE" id="PS50886"/>
    </source>
</evidence>
<dbReference type="SUPFAM" id="SSF56037">
    <property type="entry name" value="PheT/TilS domain"/>
    <property type="match status" value="1"/>
</dbReference>
<dbReference type="GO" id="GO:0000287">
    <property type="term" value="F:magnesium ion binding"/>
    <property type="evidence" value="ECO:0007669"/>
    <property type="project" value="UniProtKB-UniRule"/>
</dbReference>
<organism evidence="20 21">
    <name type="scientific">Moorella mulderi DSM 14980</name>
    <dbReference type="NCBI Taxonomy" id="1122241"/>
    <lineage>
        <taxon>Bacteria</taxon>
        <taxon>Bacillati</taxon>
        <taxon>Bacillota</taxon>
        <taxon>Clostridia</taxon>
        <taxon>Neomoorellales</taxon>
        <taxon>Neomoorellaceae</taxon>
        <taxon>Neomoorella</taxon>
    </lineage>
</organism>
<evidence type="ECO:0000256" key="8">
    <source>
        <dbReference type="ARBA" id="ARBA00022741"/>
    </source>
</evidence>
<dbReference type="AlphaFoldDB" id="A0A151AY00"/>
<dbReference type="GO" id="GO:0004826">
    <property type="term" value="F:phenylalanine-tRNA ligase activity"/>
    <property type="evidence" value="ECO:0007669"/>
    <property type="project" value="UniProtKB-UniRule"/>
</dbReference>
<name>A0A151AY00_9FIRM</name>
<dbReference type="Gene3D" id="3.30.930.10">
    <property type="entry name" value="Bira Bifunctional Protein, Domain 2"/>
    <property type="match status" value="1"/>
</dbReference>
<evidence type="ECO:0000256" key="13">
    <source>
        <dbReference type="ARBA" id="ARBA00023146"/>
    </source>
</evidence>
<dbReference type="RefSeq" id="WP_062283490.1">
    <property type="nucleotide sequence ID" value="NZ_LTBC01000004.1"/>
</dbReference>
<dbReference type="CDD" id="cd02796">
    <property type="entry name" value="tRNA_bind_bactPheRS"/>
    <property type="match status" value="1"/>
</dbReference>
<keyword evidence="13 15" id="KW-0030">Aminoacyl-tRNA synthetase</keyword>
<evidence type="ECO:0000256" key="1">
    <source>
        <dbReference type="ARBA" id="ARBA00004496"/>
    </source>
</evidence>
<dbReference type="FunFam" id="3.30.70.380:FF:000001">
    <property type="entry name" value="Phenylalanine--tRNA ligase beta subunit"/>
    <property type="match status" value="1"/>
</dbReference>
<evidence type="ECO:0000256" key="7">
    <source>
        <dbReference type="ARBA" id="ARBA00022723"/>
    </source>
</evidence>
<dbReference type="InterPro" id="IPR020825">
    <property type="entry name" value="Phe-tRNA_synthase-like_B3/B4"/>
</dbReference>
<dbReference type="CDD" id="cd00769">
    <property type="entry name" value="PheRS_beta_core"/>
    <property type="match status" value="1"/>
</dbReference>
<dbReference type="SUPFAM" id="SSF54991">
    <property type="entry name" value="Anticodon-binding domain of PheRS"/>
    <property type="match status" value="1"/>
</dbReference>
<dbReference type="InterPro" id="IPR005121">
    <property type="entry name" value="Fdx_antiC-bd"/>
</dbReference>
<dbReference type="GO" id="GO:0140096">
    <property type="term" value="F:catalytic activity, acting on a protein"/>
    <property type="evidence" value="ECO:0007669"/>
    <property type="project" value="UniProtKB-ARBA"/>
</dbReference>
<keyword evidence="21" id="KW-1185">Reference proteome</keyword>
<dbReference type="PROSITE" id="PS51483">
    <property type="entry name" value="B5"/>
    <property type="match status" value="1"/>
</dbReference>
<dbReference type="Proteomes" id="UP000075670">
    <property type="component" value="Unassembled WGS sequence"/>
</dbReference>
<dbReference type="NCBIfam" id="TIGR00472">
    <property type="entry name" value="pheT_bact"/>
    <property type="match status" value="1"/>
</dbReference>
<dbReference type="InterPro" id="IPR004532">
    <property type="entry name" value="Phe-tRNA-ligase_IIc_bsu_bact"/>
</dbReference>
<dbReference type="FunFam" id="3.30.56.10:FF:000002">
    <property type="entry name" value="Phenylalanine--tRNA ligase beta subunit"/>
    <property type="match status" value="1"/>
</dbReference>
<comment type="cofactor">
    <cofactor evidence="15">
        <name>Mg(2+)</name>
        <dbReference type="ChEBI" id="CHEBI:18420"/>
    </cofactor>
    <text evidence="15">Binds 2 magnesium ions per tetramer.</text>
</comment>
<keyword evidence="8 15" id="KW-0547">Nucleotide-binding</keyword>
<dbReference type="GO" id="GO:0000049">
    <property type="term" value="F:tRNA binding"/>
    <property type="evidence" value="ECO:0007669"/>
    <property type="project" value="UniProtKB-UniRule"/>
</dbReference>
<keyword evidence="9 15" id="KW-0067">ATP-binding</keyword>
<feature type="domain" description="FDX-ACB" evidence="18">
    <location>
        <begin position="709"/>
        <end position="802"/>
    </location>
</feature>
<evidence type="ECO:0000256" key="5">
    <source>
        <dbReference type="ARBA" id="ARBA00022555"/>
    </source>
</evidence>
<evidence type="ECO:0000256" key="9">
    <source>
        <dbReference type="ARBA" id="ARBA00022840"/>
    </source>
</evidence>
<dbReference type="InterPro" id="IPR033714">
    <property type="entry name" value="tRNA_bind_bactPheRS"/>
</dbReference>
<dbReference type="EC" id="6.1.1.20" evidence="15"/>
<evidence type="ECO:0000256" key="2">
    <source>
        <dbReference type="ARBA" id="ARBA00008653"/>
    </source>
</evidence>
<evidence type="ECO:0000256" key="3">
    <source>
        <dbReference type="ARBA" id="ARBA00011209"/>
    </source>
</evidence>
<accession>A0A151AY00</accession>
<feature type="binding site" evidence="15">
    <location>
        <position position="467"/>
    </location>
    <ligand>
        <name>Mg(2+)</name>
        <dbReference type="ChEBI" id="CHEBI:18420"/>
        <note>shared with alpha subunit</note>
    </ligand>
</feature>
<dbReference type="PANTHER" id="PTHR10947:SF0">
    <property type="entry name" value="PHENYLALANINE--TRNA LIGASE BETA SUBUNIT"/>
    <property type="match status" value="1"/>
</dbReference>
<dbReference type="EMBL" id="LTBC01000004">
    <property type="protein sequence ID" value="KYH32277.1"/>
    <property type="molecule type" value="Genomic_DNA"/>
</dbReference>
<dbReference type="InterPro" id="IPR036690">
    <property type="entry name" value="Fdx_antiC-bd_sf"/>
</dbReference>
<dbReference type="SUPFAM" id="SSF46955">
    <property type="entry name" value="Putative DNA-binding domain"/>
    <property type="match status" value="1"/>
</dbReference>
<evidence type="ECO:0000259" key="19">
    <source>
        <dbReference type="PROSITE" id="PS51483"/>
    </source>
</evidence>
<gene>
    <name evidence="15 20" type="primary">pheT</name>
    <name evidence="20" type="ORF">MOMUL_14980</name>
</gene>
<evidence type="ECO:0000256" key="6">
    <source>
        <dbReference type="ARBA" id="ARBA00022598"/>
    </source>
</evidence>
<keyword evidence="11 16" id="KW-0694">RNA-binding</keyword>
<dbReference type="Gene3D" id="2.40.50.140">
    <property type="entry name" value="Nucleic acid-binding proteins"/>
    <property type="match status" value="1"/>
</dbReference>
<comment type="similarity">
    <text evidence="2 15">Belongs to the phenylalanyl-tRNA synthetase beta subunit family. Type 1 subfamily.</text>
</comment>
<dbReference type="Pfam" id="PF01588">
    <property type="entry name" value="tRNA_bind"/>
    <property type="match status" value="1"/>
</dbReference>
<dbReference type="Pfam" id="PF17759">
    <property type="entry name" value="tRNA_synthFbeta"/>
    <property type="match status" value="1"/>
</dbReference>
<comment type="caution">
    <text evidence="20">The sequence shown here is derived from an EMBL/GenBank/DDBJ whole genome shotgun (WGS) entry which is preliminary data.</text>
</comment>
<dbReference type="Gene3D" id="3.50.40.10">
    <property type="entry name" value="Phenylalanyl-trna Synthetase, Chain B, domain 3"/>
    <property type="match status" value="1"/>
</dbReference>
<evidence type="ECO:0000256" key="14">
    <source>
        <dbReference type="ARBA" id="ARBA00049255"/>
    </source>
</evidence>
<evidence type="ECO:0000256" key="12">
    <source>
        <dbReference type="ARBA" id="ARBA00022917"/>
    </source>
</evidence>
<sequence>MRVPYKWLKQYVDIDLPPEELAEKLTMAGLAVENIESLAPDFQGVVAGRIKTIAPHPNAEHLVICRVDAGRELQLVTGAPNVYAGQTVAVALEGARLPAGKEIRRATFRGVASEGMLCSAQELGLDVSLISPADREGIITLPPDAPLGADAAEVLGLNDVVLVLELTPNRADCLSILGVAREVAALTGAPLRLPEIAVREDERRIEDLAAVEIEAPDLCARYVARLVSGVRTGPSPGWLQACLRAAGMRPINNVVDITNFVMLEMGQPLHAFDYDLLQQHRIIVRRAEAGEKIKTLDDVERELDPEMLVIADAARPVAVAGVMGGLETEVTPETTNILIESAHFDGASIRRTSRKLSLRSEASTRFERGVNLEGAAAAADRAAQLMAELAGGSVARGRLDCYVRKRRPVTILLRPERVNYLLGTTLTPAAMKELLERLRLEVSGEGPFQVTVPAYRGDLTREIDLVEEIARLYGYDNIPVTLPGNITAREKQTPAQRWEEAGREAAATAGLAEVVTYSFIGPRVLDQLLLPPGHPWRQAVKIQNPLRDEQSIMRPSLLPGLLEVAGRNASRRVLPVAIYELGRVFIPSGRQLPAEPLRLGGLVMGTTGRGWNWPAVEMDFFYLKGIVENILARLRIKAITWEAATAYPFLHPGRAATIKAGELSLGFLGELHPDVLAAFDLPSRACVFELDWDQAGTLNQRQLGYEPLPRFPAVERDLAVVVGDNLPAAAVEEVIKEAGGHLLKSCTLFDVYQGAPIPEGYKSLAYTLVYQLPDRTLTDAEVNAAQERIQKALEERLGATLRQ</sequence>
<protein>
    <recommendedName>
        <fullName evidence="15">Phenylalanine--tRNA ligase beta subunit</fullName>
        <ecNumber evidence="15">6.1.1.20</ecNumber>
    </recommendedName>
    <alternativeName>
        <fullName evidence="15">Phenylalanyl-tRNA synthetase beta subunit</fullName>
        <shortName evidence="15">PheRS</shortName>
    </alternativeName>
</protein>
<dbReference type="FunFam" id="2.40.50.140:FF:000045">
    <property type="entry name" value="Phenylalanine--tRNA ligase beta subunit"/>
    <property type="match status" value="1"/>
</dbReference>
<keyword evidence="5 16" id="KW-0820">tRNA-binding</keyword>
<dbReference type="Pfam" id="PF03147">
    <property type="entry name" value="FDX-ACB"/>
    <property type="match status" value="1"/>
</dbReference>
<dbReference type="PROSITE" id="PS50886">
    <property type="entry name" value="TRBD"/>
    <property type="match status" value="1"/>
</dbReference>
<feature type="domain" description="B5" evidence="19">
    <location>
        <begin position="406"/>
        <end position="480"/>
    </location>
</feature>
<reference evidence="20 21" key="1">
    <citation type="submission" date="2016-02" db="EMBL/GenBank/DDBJ databases">
        <title>Genome sequence of Moorella mulderi DSM 14980.</title>
        <authorList>
            <person name="Poehlein A."/>
            <person name="Daniel R."/>
        </authorList>
    </citation>
    <scope>NUCLEOTIDE SEQUENCE [LARGE SCALE GENOMIC DNA]</scope>
    <source>
        <strain evidence="20 21">DSM 14980</strain>
    </source>
</reference>
<evidence type="ECO:0000256" key="16">
    <source>
        <dbReference type="PROSITE-ProRule" id="PRU00209"/>
    </source>
</evidence>
<dbReference type="InterPro" id="IPR005146">
    <property type="entry name" value="B3/B4_tRNA-bd"/>
</dbReference>
<keyword evidence="7 15" id="KW-0479">Metal-binding</keyword>
<dbReference type="GO" id="GO:0006432">
    <property type="term" value="P:phenylalanyl-tRNA aminoacylation"/>
    <property type="evidence" value="ECO:0007669"/>
    <property type="project" value="UniProtKB-UniRule"/>
</dbReference>
<feature type="binding site" evidence="15">
    <location>
        <position position="468"/>
    </location>
    <ligand>
        <name>Mg(2+)</name>
        <dbReference type="ChEBI" id="CHEBI:18420"/>
        <note>shared with alpha subunit</note>
    </ligand>
</feature>
<evidence type="ECO:0000256" key="10">
    <source>
        <dbReference type="ARBA" id="ARBA00022842"/>
    </source>
</evidence>
<dbReference type="Pfam" id="PF03483">
    <property type="entry name" value="B3_4"/>
    <property type="match status" value="1"/>
</dbReference>
<dbReference type="SMART" id="SM00874">
    <property type="entry name" value="B5"/>
    <property type="match status" value="1"/>
</dbReference>
<comment type="subcellular location">
    <subcellularLocation>
        <location evidence="1 15">Cytoplasm</location>
    </subcellularLocation>
</comment>
<dbReference type="SMART" id="SM00896">
    <property type="entry name" value="FDX-ACB"/>
    <property type="match status" value="1"/>
</dbReference>
<keyword evidence="12 15" id="KW-0648">Protein biosynthesis</keyword>
<feature type="binding site" evidence="15">
    <location>
        <position position="458"/>
    </location>
    <ligand>
        <name>Mg(2+)</name>
        <dbReference type="ChEBI" id="CHEBI:18420"/>
        <note>shared with alpha subunit</note>
    </ligand>
</feature>
<dbReference type="NCBIfam" id="NF045760">
    <property type="entry name" value="YtpR"/>
    <property type="match status" value="1"/>
</dbReference>
<dbReference type="PANTHER" id="PTHR10947">
    <property type="entry name" value="PHENYLALANYL-TRNA SYNTHETASE BETA CHAIN AND LEUCINE-RICH REPEAT-CONTAINING PROTEIN 47"/>
    <property type="match status" value="1"/>
</dbReference>
<comment type="catalytic activity">
    <reaction evidence="14 15">
        <text>tRNA(Phe) + L-phenylalanine + ATP = L-phenylalanyl-tRNA(Phe) + AMP + diphosphate + H(+)</text>
        <dbReference type="Rhea" id="RHEA:19413"/>
        <dbReference type="Rhea" id="RHEA-COMP:9668"/>
        <dbReference type="Rhea" id="RHEA-COMP:9699"/>
        <dbReference type="ChEBI" id="CHEBI:15378"/>
        <dbReference type="ChEBI" id="CHEBI:30616"/>
        <dbReference type="ChEBI" id="CHEBI:33019"/>
        <dbReference type="ChEBI" id="CHEBI:58095"/>
        <dbReference type="ChEBI" id="CHEBI:78442"/>
        <dbReference type="ChEBI" id="CHEBI:78531"/>
        <dbReference type="ChEBI" id="CHEBI:456215"/>
        <dbReference type="EC" id="6.1.1.20"/>
    </reaction>
</comment>
<proteinExistence type="inferred from homology"/>
<dbReference type="InterPro" id="IPR012340">
    <property type="entry name" value="NA-bd_OB-fold"/>
</dbReference>
<evidence type="ECO:0000313" key="21">
    <source>
        <dbReference type="Proteomes" id="UP000075670"/>
    </source>
</evidence>
<evidence type="ECO:0000256" key="15">
    <source>
        <dbReference type="HAMAP-Rule" id="MF_00283"/>
    </source>
</evidence>